<name>A0A1T3NR11_9ACTN</name>
<keyword evidence="1" id="KW-0812">Transmembrane</keyword>
<keyword evidence="3" id="KW-1185">Reference proteome</keyword>
<keyword evidence="1" id="KW-0472">Membrane</keyword>
<feature type="transmembrane region" description="Helical" evidence="1">
    <location>
        <begin position="67"/>
        <end position="89"/>
    </location>
</feature>
<feature type="transmembrane region" description="Helical" evidence="1">
    <location>
        <begin position="194"/>
        <end position="214"/>
    </location>
</feature>
<dbReference type="RefSeq" id="WP_078980348.1">
    <property type="nucleotide sequence ID" value="NZ_MWQN01000002.1"/>
</dbReference>
<feature type="transmembrane region" description="Helical" evidence="1">
    <location>
        <begin position="21"/>
        <end position="40"/>
    </location>
</feature>
<keyword evidence="1" id="KW-1133">Transmembrane helix</keyword>
<organism evidence="2 3">
    <name type="scientific">Embleya scabrispora</name>
    <dbReference type="NCBI Taxonomy" id="159449"/>
    <lineage>
        <taxon>Bacteria</taxon>
        <taxon>Bacillati</taxon>
        <taxon>Actinomycetota</taxon>
        <taxon>Actinomycetes</taxon>
        <taxon>Kitasatosporales</taxon>
        <taxon>Streptomycetaceae</taxon>
        <taxon>Embleya</taxon>
    </lineage>
</organism>
<dbReference type="STRING" id="159449.B4N89_34180"/>
<feature type="transmembrane region" description="Helical" evidence="1">
    <location>
        <begin position="169"/>
        <end position="188"/>
    </location>
</feature>
<dbReference type="EMBL" id="MWQN01000002">
    <property type="protein sequence ID" value="OPC79132.1"/>
    <property type="molecule type" value="Genomic_DNA"/>
</dbReference>
<dbReference type="InterPro" id="IPR018750">
    <property type="entry name" value="DUF2306_membrane"/>
</dbReference>
<feature type="transmembrane region" description="Helical" evidence="1">
    <location>
        <begin position="101"/>
        <end position="121"/>
    </location>
</feature>
<dbReference type="OrthoDB" id="4698148at2"/>
<gene>
    <name evidence="2" type="ORF">B4N89_34180</name>
</gene>
<proteinExistence type="predicted"/>
<reference evidence="2 3" key="1">
    <citation type="submission" date="2017-03" db="EMBL/GenBank/DDBJ databases">
        <title>Draft genome sequence of Streptomyces scabrisporus NF3, endophyte isolated from Amphipterygium adstringens.</title>
        <authorList>
            <person name="Vazquez M."/>
            <person name="Ceapa C.D."/>
            <person name="Rodriguez Luna D."/>
            <person name="Sanchez Esquivel S."/>
        </authorList>
    </citation>
    <scope>NUCLEOTIDE SEQUENCE [LARGE SCALE GENOMIC DNA]</scope>
    <source>
        <strain evidence="2 3">NF3</strain>
    </source>
</reference>
<evidence type="ECO:0008006" key="4">
    <source>
        <dbReference type="Google" id="ProtNLM"/>
    </source>
</evidence>
<sequence>MTTTTTTAHRPDSTRRRTVGVWWLALSALAIAVFAPLPYLTESLVALARDDADIASNYAYRPKWQQAFFYTHIVAAGLALLLSPAQLASRIRLRAPRLHRACGRLVLLCIAVGGVAGLVLAPMNHAGAVGTAGFGMLAVLWVGCAGFGLRAIRRGDPTLHRRWMHRAFAFTYAAVTLRLWLILLVPLTGDFDRAYTFVPFLCWVPNLIVVEWLLRSRASRKIIPPVM</sequence>
<dbReference type="Proteomes" id="UP000190037">
    <property type="component" value="Unassembled WGS sequence"/>
</dbReference>
<protein>
    <recommendedName>
        <fullName evidence="4">DUF2306 domain-containing protein</fullName>
    </recommendedName>
</protein>
<evidence type="ECO:0000256" key="1">
    <source>
        <dbReference type="SAM" id="Phobius"/>
    </source>
</evidence>
<feature type="transmembrane region" description="Helical" evidence="1">
    <location>
        <begin position="127"/>
        <end position="149"/>
    </location>
</feature>
<comment type="caution">
    <text evidence="2">The sequence shown here is derived from an EMBL/GenBank/DDBJ whole genome shotgun (WGS) entry which is preliminary data.</text>
</comment>
<dbReference type="AlphaFoldDB" id="A0A1T3NR11"/>
<accession>A0A1T3NR11</accession>
<evidence type="ECO:0000313" key="3">
    <source>
        <dbReference type="Proteomes" id="UP000190037"/>
    </source>
</evidence>
<evidence type="ECO:0000313" key="2">
    <source>
        <dbReference type="EMBL" id="OPC79132.1"/>
    </source>
</evidence>
<dbReference type="Pfam" id="PF10067">
    <property type="entry name" value="DUF2306"/>
    <property type="match status" value="1"/>
</dbReference>